<evidence type="ECO:0000313" key="1">
    <source>
        <dbReference type="EMBL" id="CAJ70786.1"/>
    </source>
</evidence>
<name>Q1Q7J3_KUEST</name>
<gene>
    <name evidence="2" type="ORF">KsCSTR_40850</name>
    <name evidence="3" type="ORF">KSMBR1_3038</name>
    <name evidence="1" type="ORF">kusta0041</name>
</gene>
<evidence type="ECO:0000313" key="5">
    <source>
        <dbReference type="Proteomes" id="UP000501926"/>
    </source>
</evidence>
<dbReference type="EMBL" id="CP049055">
    <property type="protein sequence ID" value="QII13464.1"/>
    <property type="molecule type" value="Genomic_DNA"/>
</dbReference>
<sequence>MGKIVLEEKVKFSQQSYLSDTLFKSNNLLLELLCMEEGQEVISKITNSQVILLVVSGNGSLTQGSDTSTLKADSLVIFEGVEQFEIKASKQMTILQYVIPQP</sequence>
<dbReference type="SUPFAM" id="SSF51182">
    <property type="entry name" value="RmlC-like cupins"/>
    <property type="match status" value="1"/>
</dbReference>
<reference evidence="1" key="1">
    <citation type="journal article" date="2006" name="Nature">
        <title>Deciphering the evolution and metabolism of an anammox bacterium from a community genome.</title>
        <authorList>
            <person name="Strous M."/>
            <person name="Pelletier E."/>
            <person name="Mangenot S."/>
            <person name="Rattei T."/>
            <person name="Lehner A."/>
            <person name="Taylor M.W."/>
            <person name="Horn M."/>
            <person name="Daims H."/>
            <person name="Bartol-Mavel D."/>
            <person name="Wincker P."/>
            <person name="Barbe V."/>
            <person name="Fonknechten N."/>
            <person name="Vallenet D."/>
            <person name="Segurens B."/>
            <person name="Schenowitz-Truong C."/>
            <person name="Medigue C."/>
            <person name="Collingro A."/>
            <person name="Snel B."/>
            <person name="Dutilh B.E."/>
            <person name="OpDenCamp H.J.M."/>
            <person name="vanDerDrift C."/>
            <person name="Cirpus I."/>
            <person name="vanDePas-Schoonen K.T."/>
            <person name="Harhangi H.R."/>
            <person name="vanNiftrik L."/>
            <person name="Schmid M."/>
            <person name="Keltjens J."/>
            <person name="vanDeVossenberg J."/>
            <person name="Kartal B."/>
            <person name="Meier H."/>
            <person name="Frishman D."/>
            <person name="Huynen M.A."/>
            <person name="Mewes H."/>
            <person name="Weissenbach J."/>
            <person name="Jetten M.S.M."/>
            <person name="Wagner M."/>
            <person name="LePaslier D."/>
        </authorList>
    </citation>
    <scope>NUCLEOTIDE SEQUENCE</scope>
</reference>
<dbReference type="KEGG" id="kst:KSMBR1_3038"/>
<accession>Q1Q7J3</accession>
<evidence type="ECO:0000313" key="3">
    <source>
        <dbReference type="EMBL" id="SOH05516.1"/>
    </source>
</evidence>
<proteinExistence type="predicted"/>
<reference evidence="4" key="4">
    <citation type="submission" date="2017-10" db="EMBL/GenBank/DDBJ databases">
        <authorList>
            <person name="Frank J."/>
        </authorList>
    </citation>
    <scope>NUCLEOTIDE SEQUENCE [LARGE SCALE GENOMIC DNA]</scope>
</reference>
<organism evidence="1">
    <name type="scientific">Kuenenia stuttgartiensis</name>
    <dbReference type="NCBI Taxonomy" id="174633"/>
    <lineage>
        <taxon>Bacteria</taxon>
        <taxon>Pseudomonadati</taxon>
        <taxon>Planctomycetota</taxon>
        <taxon>Candidatus Brocadiia</taxon>
        <taxon>Candidatus Brocadiales</taxon>
        <taxon>Candidatus Brocadiaceae</taxon>
        <taxon>Candidatus Kuenenia</taxon>
    </lineage>
</organism>
<keyword evidence="4" id="KW-1185">Reference proteome</keyword>
<reference evidence="2 5" key="5">
    <citation type="submission" date="2020-02" db="EMBL/GenBank/DDBJ databases">
        <title>Newly sequenced genome of strain CSTR1 showed variability in Candidatus Kuenenia stuttgartiensis genomes.</title>
        <authorList>
            <person name="Ding C."/>
            <person name="Adrian L."/>
        </authorList>
    </citation>
    <scope>NUCLEOTIDE SEQUENCE [LARGE SCALE GENOMIC DNA]</scope>
    <source>
        <strain evidence="2 5">CSTR1</strain>
    </source>
</reference>
<dbReference type="Gene3D" id="2.60.120.10">
    <property type="entry name" value="Jelly Rolls"/>
    <property type="match status" value="1"/>
</dbReference>
<dbReference type="Proteomes" id="UP000501926">
    <property type="component" value="Chromosome"/>
</dbReference>
<dbReference type="AlphaFoldDB" id="Q1Q7J3"/>
<evidence type="ECO:0008006" key="6">
    <source>
        <dbReference type="Google" id="ProtNLM"/>
    </source>
</evidence>
<dbReference type="EMBL" id="LT934425">
    <property type="protein sequence ID" value="SOH05516.1"/>
    <property type="molecule type" value="Genomic_DNA"/>
</dbReference>
<reference evidence="1" key="2">
    <citation type="submission" date="2006-01" db="EMBL/GenBank/DDBJ databases">
        <authorList>
            <person name="Genoscope"/>
        </authorList>
    </citation>
    <scope>NUCLEOTIDE SEQUENCE</scope>
</reference>
<dbReference type="EMBL" id="CT030148">
    <property type="protein sequence ID" value="CAJ70786.1"/>
    <property type="molecule type" value="Genomic_DNA"/>
</dbReference>
<protein>
    <recommendedName>
        <fullName evidence="6">Mannose-6-phosphate isomerase</fullName>
    </recommendedName>
</protein>
<evidence type="ECO:0000313" key="2">
    <source>
        <dbReference type="EMBL" id="QII13464.1"/>
    </source>
</evidence>
<dbReference type="Proteomes" id="UP000221734">
    <property type="component" value="Chromosome Kuenenia_stuttgartiensis_MBR1"/>
</dbReference>
<dbReference type="RefSeq" id="WP_099326091.1">
    <property type="nucleotide sequence ID" value="NZ_CP049055.1"/>
</dbReference>
<dbReference type="InterPro" id="IPR014710">
    <property type="entry name" value="RmlC-like_jellyroll"/>
</dbReference>
<dbReference type="InterPro" id="IPR011051">
    <property type="entry name" value="RmlC_Cupin_sf"/>
</dbReference>
<reference evidence="3" key="3">
    <citation type="submission" date="2017-10" db="EMBL/GenBank/DDBJ databases">
        <authorList>
            <person name="Banno H."/>
            <person name="Chua N.-H."/>
        </authorList>
    </citation>
    <scope>NUCLEOTIDE SEQUENCE [LARGE SCALE GENOMIC DNA]</scope>
    <source>
        <strain evidence="3">Kuenenia_mbr1_ru-nijmegen</strain>
    </source>
</reference>
<evidence type="ECO:0000313" key="4">
    <source>
        <dbReference type="Proteomes" id="UP000221734"/>
    </source>
</evidence>